<evidence type="ECO:0000256" key="3">
    <source>
        <dbReference type="ARBA" id="ARBA00022617"/>
    </source>
</evidence>
<dbReference type="SUPFAM" id="SSF46458">
    <property type="entry name" value="Globin-like"/>
    <property type="match status" value="1"/>
</dbReference>
<keyword evidence="3" id="KW-0349">Heme</keyword>
<sequence length="122" mass="13496">MSEETLYERLGEREAIEAVVDEFYDRVLADDELVAYFEDSDPADLRRHQTQFLSHVTGGPVQWDGDDMATAHDHLGVTPADFGRVAEHLDDALGEFDVPDAEREEVMDAVASLEGAVVSADD</sequence>
<evidence type="ECO:0000256" key="5">
    <source>
        <dbReference type="ARBA" id="ARBA00023004"/>
    </source>
</evidence>
<dbReference type="Proteomes" id="UP001596395">
    <property type="component" value="Unassembled WGS sequence"/>
</dbReference>
<reference evidence="6 7" key="1">
    <citation type="journal article" date="2019" name="Int. J. Syst. Evol. Microbiol.">
        <title>The Global Catalogue of Microorganisms (GCM) 10K type strain sequencing project: providing services to taxonomists for standard genome sequencing and annotation.</title>
        <authorList>
            <consortium name="The Broad Institute Genomics Platform"/>
            <consortium name="The Broad Institute Genome Sequencing Center for Infectious Disease"/>
            <person name="Wu L."/>
            <person name="Ma J."/>
        </authorList>
    </citation>
    <scope>NUCLEOTIDE SEQUENCE [LARGE SCALE GENOMIC DNA]</scope>
    <source>
        <strain evidence="6 7">GX26</strain>
    </source>
</reference>
<evidence type="ECO:0000256" key="1">
    <source>
        <dbReference type="ARBA" id="ARBA00009660"/>
    </source>
</evidence>
<evidence type="ECO:0000256" key="2">
    <source>
        <dbReference type="ARBA" id="ARBA00022448"/>
    </source>
</evidence>
<accession>A0ABD5VEQ2</accession>
<keyword evidence="7" id="KW-1185">Reference proteome</keyword>
<dbReference type="RefSeq" id="WP_336350801.1">
    <property type="nucleotide sequence ID" value="NZ_JAZAQL010000002.1"/>
</dbReference>
<dbReference type="InterPro" id="IPR001486">
    <property type="entry name" value="Hemoglobin_trunc"/>
</dbReference>
<name>A0ABD5VEQ2_9EURY</name>
<keyword evidence="5" id="KW-0408">Iron</keyword>
<dbReference type="Pfam" id="PF01152">
    <property type="entry name" value="Bac_globin"/>
    <property type="match status" value="1"/>
</dbReference>
<dbReference type="CDD" id="cd00454">
    <property type="entry name" value="TrHb1_N"/>
    <property type="match status" value="1"/>
</dbReference>
<comment type="caution">
    <text evidence="6">The sequence shown here is derived from an EMBL/GenBank/DDBJ whole genome shotgun (WGS) entry which is preliminary data.</text>
</comment>
<protein>
    <submittedName>
        <fullName evidence="6">Group 1 truncated hemoglobin</fullName>
    </submittedName>
</protein>
<proteinExistence type="inferred from homology"/>
<dbReference type="AlphaFoldDB" id="A0ABD5VEQ2"/>
<dbReference type="InterPro" id="IPR012292">
    <property type="entry name" value="Globin/Proto"/>
</dbReference>
<comment type="similarity">
    <text evidence="1">Belongs to the truncated hemoglobin family. Group I subfamily.</text>
</comment>
<keyword evidence="4" id="KW-0479">Metal-binding</keyword>
<evidence type="ECO:0000313" key="6">
    <source>
        <dbReference type="EMBL" id="MFC6953850.1"/>
    </source>
</evidence>
<organism evidence="6 7">
    <name type="scientific">Halorubellus litoreus</name>
    <dbReference type="NCBI Taxonomy" id="755308"/>
    <lineage>
        <taxon>Archaea</taxon>
        <taxon>Methanobacteriati</taxon>
        <taxon>Methanobacteriota</taxon>
        <taxon>Stenosarchaea group</taxon>
        <taxon>Halobacteria</taxon>
        <taxon>Halobacteriales</taxon>
        <taxon>Halorubellaceae</taxon>
        <taxon>Halorubellus</taxon>
    </lineage>
</organism>
<keyword evidence="2" id="KW-0813">Transport</keyword>
<dbReference type="PIRSF" id="PIRSF002030">
    <property type="entry name" value="Globin_Protozoa/Cyanobacteria"/>
    <property type="match status" value="1"/>
</dbReference>
<gene>
    <name evidence="6" type="ORF">ACFQGB_13340</name>
</gene>
<dbReference type="Gene3D" id="1.10.490.10">
    <property type="entry name" value="Globins"/>
    <property type="match status" value="1"/>
</dbReference>
<dbReference type="GO" id="GO:0046872">
    <property type="term" value="F:metal ion binding"/>
    <property type="evidence" value="ECO:0007669"/>
    <property type="project" value="UniProtKB-KW"/>
</dbReference>
<dbReference type="InterPro" id="IPR009050">
    <property type="entry name" value="Globin-like_sf"/>
</dbReference>
<dbReference type="EMBL" id="JBHSXN010000002">
    <property type="protein sequence ID" value="MFC6953850.1"/>
    <property type="molecule type" value="Genomic_DNA"/>
</dbReference>
<dbReference type="InterPro" id="IPR016339">
    <property type="entry name" value="Hemoglobin_trunc_I"/>
</dbReference>
<evidence type="ECO:0000313" key="7">
    <source>
        <dbReference type="Proteomes" id="UP001596395"/>
    </source>
</evidence>
<evidence type="ECO:0000256" key="4">
    <source>
        <dbReference type="ARBA" id="ARBA00022723"/>
    </source>
</evidence>